<sequence length="67" mass="7508">MKRPKVDVSVAREGEGGRRQILLYLPEDLIKSLKMAAIEDGQPAYILAEKALRAYLKGRKVKARAAR</sequence>
<evidence type="ECO:0000313" key="1">
    <source>
        <dbReference type="EMBL" id="QFI76830.1"/>
    </source>
</evidence>
<gene>
    <name evidence="1" type="ORF">F8237_33190</name>
</gene>
<proteinExistence type="predicted"/>
<reference evidence="2" key="1">
    <citation type="submission" date="2019-10" db="EMBL/GenBank/DDBJ databases">
        <title>Complete Genome Sequence of Bradyrhizobium betae type strain PL7HG1T.</title>
        <authorList>
            <person name="Bromfield E.S.P."/>
            <person name="Cloutier S."/>
        </authorList>
    </citation>
    <scope>NUCLEOTIDE SEQUENCE [LARGE SCALE GENOMIC DNA]</scope>
    <source>
        <strain evidence="2">PL7HG1</strain>
    </source>
</reference>
<dbReference type="KEGG" id="bbet:F8237_33190"/>
<accession>A0A5P6PEW5</accession>
<name>A0A5P6PEW5_9BRAD</name>
<dbReference type="EMBL" id="CP044543">
    <property type="protein sequence ID" value="QFI76830.1"/>
    <property type="molecule type" value="Genomic_DNA"/>
</dbReference>
<dbReference type="AlphaFoldDB" id="A0A5P6PEW5"/>
<evidence type="ECO:0000313" key="2">
    <source>
        <dbReference type="Proteomes" id="UP000325641"/>
    </source>
</evidence>
<protein>
    <recommendedName>
        <fullName evidence="3">CopG family transcriptional regulator</fullName>
    </recommendedName>
</protein>
<dbReference type="RefSeq" id="WP_049820125.1">
    <property type="nucleotide sequence ID" value="NZ_CP044543.1"/>
</dbReference>
<evidence type="ECO:0008006" key="3">
    <source>
        <dbReference type="Google" id="ProtNLM"/>
    </source>
</evidence>
<dbReference type="Proteomes" id="UP000325641">
    <property type="component" value="Chromosome"/>
</dbReference>
<dbReference type="OrthoDB" id="8255831at2"/>
<organism evidence="1 2">
    <name type="scientific">Bradyrhizobium betae</name>
    <dbReference type="NCBI Taxonomy" id="244734"/>
    <lineage>
        <taxon>Bacteria</taxon>
        <taxon>Pseudomonadati</taxon>
        <taxon>Pseudomonadota</taxon>
        <taxon>Alphaproteobacteria</taxon>
        <taxon>Hyphomicrobiales</taxon>
        <taxon>Nitrobacteraceae</taxon>
        <taxon>Bradyrhizobium</taxon>
    </lineage>
</organism>